<evidence type="ECO:0000256" key="6">
    <source>
        <dbReference type="PROSITE-ProRule" id="PRU00433"/>
    </source>
</evidence>
<dbReference type="InterPro" id="IPR004852">
    <property type="entry name" value="Di-haem_cyt_c_peroxidsae"/>
</dbReference>
<comment type="subcellular location">
    <subcellularLocation>
        <location evidence="1">Cell envelope</location>
    </subcellularLocation>
</comment>
<evidence type="ECO:0000256" key="4">
    <source>
        <dbReference type="ARBA" id="ARBA00023002"/>
    </source>
</evidence>
<evidence type="ECO:0000313" key="11">
    <source>
        <dbReference type="Proteomes" id="UP001312908"/>
    </source>
</evidence>
<evidence type="ECO:0000256" key="3">
    <source>
        <dbReference type="ARBA" id="ARBA00022723"/>
    </source>
</evidence>
<dbReference type="PANTHER" id="PTHR30600:SF7">
    <property type="entry name" value="CYTOCHROME C PEROXIDASE-RELATED"/>
    <property type="match status" value="1"/>
</dbReference>
<evidence type="ECO:0000256" key="2">
    <source>
        <dbReference type="ARBA" id="ARBA00022617"/>
    </source>
</evidence>
<feature type="transmembrane region" description="Helical" evidence="8">
    <location>
        <begin position="14"/>
        <end position="33"/>
    </location>
</feature>
<evidence type="ECO:0000256" key="8">
    <source>
        <dbReference type="SAM" id="Phobius"/>
    </source>
</evidence>
<evidence type="ECO:0000256" key="7">
    <source>
        <dbReference type="SAM" id="MobiDB-lite"/>
    </source>
</evidence>
<dbReference type="Proteomes" id="UP001312908">
    <property type="component" value="Unassembled WGS sequence"/>
</dbReference>
<name>A0ABU7U326_9PROT</name>
<feature type="region of interest" description="Disordered" evidence="7">
    <location>
        <begin position="474"/>
        <end position="496"/>
    </location>
</feature>
<dbReference type="InterPro" id="IPR009056">
    <property type="entry name" value="Cyt_c-like_dom"/>
</dbReference>
<feature type="domain" description="Cytochrome c" evidence="9">
    <location>
        <begin position="347"/>
        <end position="468"/>
    </location>
</feature>
<comment type="caution">
    <text evidence="10">The sequence shown here is derived from an EMBL/GenBank/DDBJ whole genome shotgun (WGS) entry which is preliminary data.</text>
</comment>
<dbReference type="Pfam" id="PF14376">
    <property type="entry name" value="Haem_bd"/>
    <property type="match status" value="1"/>
</dbReference>
<evidence type="ECO:0000256" key="1">
    <source>
        <dbReference type="ARBA" id="ARBA00004196"/>
    </source>
</evidence>
<dbReference type="InterPro" id="IPR051395">
    <property type="entry name" value="Cytochrome_c_Peroxidase/MauG"/>
</dbReference>
<keyword evidence="2 6" id="KW-0349">Heme</keyword>
<proteinExistence type="predicted"/>
<dbReference type="SUPFAM" id="SSF46626">
    <property type="entry name" value="Cytochrome c"/>
    <property type="match status" value="2"/>
</dbReference>
<evidence type="ECO:0000313" key="10">
    <source>
        <dbReference type="EMBL" id="MEE8659242.1"/>
    </source>
</evidence>
<keyword evidence="5 6" id="KW-0408">Iron</keyword>
<dbReference type="EMBL" id="JAWJZY010000003">
    <property type="protein sequence ID" value="MEE8659242.1"/>
    <property type="molecule type" value="Genomic_DNA"/>
</dbReference>
<dbReference type="Pfam" id="PF03150">
    <property type="entry name" value="CCP_MauG"/>
    <property type="match status" value="1"/>
</dbReference>
<keyword evidence="4" id="KW-0560">Oxidoreductase</keyword>
<dbReference type="PROSITE" id="PS51007">
    <property type="entry name" value="CYTC"/>
    <property type="match status" value="2"/>
</dbReference>
<dbReference type="Gene3D" id="1.10.760.10">
    <property type="entry name" value="Cytochrome c-like domain"/>
    <property type="match status" value="2"/>
</dbReference>
<feature type="domain" description="Cytochrome c" evidence="9">
    <location>
        <begin position="194"/>
        <end position="296"/>
    </location>
</feature>
<keyword evidence="3 6" id="KW-0479">Metal-binding</keyword>
<dbReference type="InterPro" id="IPR036909">
    <property type="entry name" value="Cyt_c-like_dom_sf"/>
</dbReference>
<sequence length="496" mass="54706">MSVKQGKARLIRQVVIIAGVIGLGAYGVTIAWLTHFDRSSAPPLSAASPTRKDPIALVAFNALRGARCDYCHTENAQLPFYFKIPVARQLMAKDLRQGLRHFRYEPVLKAFDAGLPPSVEQLSRIEEVVTQNRMPPSLFLLMHWHAYLMPSERAAILTWIRQTRRNYYATPDVAPQHAEEVIQPIPEEIQVNWDRAALGKKLFFERRLSGDGKLNCASCHGLDKAGVDNLKTATGIHGQKGPINSPTVYNAVFNIAQFWDGRAVDLAAQAAGPVTNPLEMGAHDWDTVVATLKSDPEYVADFQRVYGSDALTKENITNAIAEYERTLITPDSPFDLYLKGDDNAITTQEKHGYALFKQVGCSGCHSGVALGGDAYEVMGLEGPYFSDRNTPLTQADIGRQSFTKALSDFHRFKVPNLRNVALTAPYFHDGSAPTLDDAVKKMVRYQTPAGTLSQGDIDDIVAFLKTLTGKFQGVPLQETPENPPLRSPADSDVDEH</sequence>
<evidence type="ECO:0000259" key="9">
    <source>
        <dbReference type="PROSITE" id="PS51007"/>
    </source>
</evidence>
<keyword evidence="11" id="KW-1185">Reference proteome</keyword>
<accession>A0ABU7U326</accession>
<dbReference type="PANTHER" id="PTHR30600">
    <property type="entry name" value="CYTOCHROME C PEROXIDASE-RELATED"/>
    <property type="match status" value="1"/>
</dbReference>
<gene>
    <name evidence="10" type="ORF">DOFOFD_09475</name>
</gene>
<dbReference type="Pfam" id="PF00034">
    <property type="entry name" value="Cytochrom_C"/>
    <property type="match status" value="1"/>
</dbReference>
<organism evidence="10 11">
    <name type="scientific">Sorlinia euscelidii</name>
    <dbReference type="NCBI Taxonomy" id="3081148"/>
    <lineage>
        <taxon>Bacteria</taxon>
        <taxon>Pseudomonadati</taxon>
        <taxon>Pseudomonadota</taxon>
        <taxon>Alphaproteobacteria</taxon>
        <taxon>Acetobacterales</taxon>
        <taxon>Acetobacteraceae</taxon>
        <taxon>Sorlinia</taxon>
    </lineage>
</organism>
<evidence type="ECO:0000256" key="5">
    <source>
        <dbReference type="ARBA" id="ARBA00023004"/>
    </source>
</evidence>
<dbReference type="RefSeq" id="WP_394820075.1">
    <property type="nucleotide sequence ID" value="NZ_JAWJZY010000003.1"/>
</dbReference>
<keyword evidence="8" id="KW-1133">Transmembrane helix</keyword>
<reference evidence="10 11" key="1">
    <citation type="submission" date="2023-10" db="EMBL/GenBank/DDBJ databases">
        <title>Sorlinia euscelidii gen. nov., sp. nov., an acetic acid bacteria isolated from the gut of Euscelidius variegatus emitter.</title>
        <authorList>
            <person name="Michoud G."/>
            <person name="Marasco R."/>
            <person name="Seferji K."/>
            <person name="Gonella E."/>
            <person name="Garuglieri E."/>
            <person name="Alma A."/>
            <person name="Mapelli F."/>
            <person name="Borin S."/>
            <person name="Daffonchio D."/>
            <person name="Crotti E."/>
        </authorList>
    </citation>
    <scope>NUCLEOTIDE SEQUENCE [LARGE SCALE GENOMIC DNA]</scope>
    <source>
        <strain evidence="10 11">EV16P</strain>
    </source>
</reference>
<keyword evidence="8" id="KW-0812">Transmembrane</keyword>
<protein>
    <recommendedName>
        <fullName evidence="9">Cytochrome c domain-containing protein</fullName>
    </recommendedName>
</protein>
<keyword evidence="8" id="KW-0472">Membrane</keyword>
<dbReference type="InterPro" id="IPR025992">
    <property type="entry name" value="Haem-bd"/>
</dbReference>
<dbReference type="SMART" id="SM01235">
    <property type="entry name" value="Haem_bd"/>
    <property type="match status" value="1"/>
</dbReference>